<sequence>MEYYSDQIGIPKTDHSRWRLRTDDIGSEWWEYIEESDKKSDKQSTFVQYLLNQPDFPAPPAEDIKTPFDAAKKGADFLSLLMDDCGSLPCQYKGPMFMTIGYVASCYYTKTEIPTPFKQEMIRYLVNASHPVDGGWGLHSVDKSTCFGTTINYVVLRLLGLSADHPVMVKARRTLLRLGGAVGNPHWGKVWLSILNLYEYEGVNPAPGELWMLPEALPIHPSKWWVHVRAIYAPFGYIIMHKLKCELDPLLRDIRSEIYKTPYDKIDFSRHRNTVCGVDLYYPHSKILNMANAVLNVYEKYRPNWVKKIVSNNVYDLIIKELQNTKYLSIAPVSFALDMVVVYAHEGPDSENFKKISARRNEVLFHGAQGMTVMGTNGTQTWDAAFMIQYLFMAGLADLPEYQPVIKKAYKYLVKNQFTDECVEGSYRDKRDGAWGFSTKDQGYTVSDCTAESVKAILMVQNHKDYADVKDLISKERLYKSVDVLLSIQNRGSYEFGSFATYENIRGSQLVEALNPAEVFNNIMVEYPYVECTDSSVLGLTYFTKYHPEYKQIPIKFAIEDAIQYIRKSQLADGSWYGAWGVCYTYATMFALEAFNSVGKSYANDETVKKGCDFLISKQQADGGWSESMKSCETHTYVPAGKKSLVVQTAWSVIGLLLAEYPHQEPIEQGIKLIMDRQLPTGEWKAEDVEGVFNHSCAIEYPSYKFLFTIKALGLYNKKYGK</sequence>
<reference evidence="1" key="1">
    <citation type="submission" date="2022-06" db="EMBL/GenBank/DDBJ databases">
        <authorList>
            <person name="Legras J.-L."/>
            <person name="Devillers H."/>
            <person name="Grondin C."/>
        </authorList>
    </citation>
    <scope>NUCLEOTIDE SEQUENCE</scope>
    <source>
        <strain evidence="1">CLIB 1444</strain>
    </source>
</reference>
<comment type="caution">
    <text evidence="1">The sequence shown here is derived from an EMBL/GenBank/DDBJ whole genome shotgun (WGS) entry which is preliminary data.</text>
</comment>
<evidence type="ECO:0000313" key="2">
    <source>
        <dbReference type="Proteomes" id="UP001152531"/>
    </source>
</evidence>
<evidence type="ECO:0000313" key="1">
    <source>
        <dbReference type="EMBL" id="CAH6720715.1"/>
    </source>
</evidence>
<proteinExistence type="predicted"/>
<dbReference type="EMBL" id="CALSDN010000004">
    <property type="protein sequence ID" value="CAH6720715.1"/>
    <property type="molecule type" value="Genomic_DNA"/>
</dbReference>
<protein>
    <submittedName>
        <fullName evidence="1">Lanosterol synthase</fullName>
    </submittedName>
</protein>
<organism evidence="1 2">
    <name type="scientific">[Candida] jaroonii</name>
    <dbReference type="NCBI Taxonomy" id="467808"/>
    <lineage>
        <taxon>Eukaryota</taxon>
        <taxon>Fungi</taxon>
        <taxon>Dikarya</taxon>
        <taxon>Ascomycota</taxon>
        <taxon>Saccharomycotina</taxon>
        <taxon>Pichiomycetes</taxon>
        <taxon>Debaryomycetaceae</taxon>
        <taxon>Yamadazyma</taxon>
    </lineage>
</organism>
<name>A0ACA9Y6R3_9ASCO</name>
<accession>A0ACA9Y6R3</accession>
<keyword evidence="2" id="KW-1185">Reference proteome</keyword>
<dbReference type="Proteomes" id="UP001152531">
    <property type="component" value="Unassembled WGS sequence"/>
</dbReference>
<gene>
    <name evidence="1" type="ORF">CLIB1444_04S06282</name>
</gene>